<dbReference type="Pfam" id="PF00486">
    <property type="entry name" value="Trans_reg_C"/>
    <property type="match status" value="1"/>
</dbReference>
<dbReference type="SMART" id="SM00448">
    <property type="entry name" value="REC"/>
    <property type="match status" value="1"/>
</dbReference>
<dbReference type="InterPro" id="IPR039420">
    <property type="entry name" value="WalR-like"/>
</dbReference>
<dbReference type="PROSITE" id="PS50110">
    <property type="entry name" value="RESPONSE_REGULATORY"/>
    <property type="match status" value="1"/>
</dbReference>
<dbReference type="InterPro" id="IPR001789">
    <property type="entry name" value="Sig_transdc_resp-reg_receiver"/>
</dbReference>
<dbReference type="SMART" id="SM00862">
    <property type="entry name" value="Trans_reg_C"/>
    <property type="match status" value="1"/>
</dbReference>
<evidence type="ECO:0000256" key="1">
    <source>
        <dbReference type="ARBA" id="ARBA00022553"/>
    </source>
</evidence>
<dbReference type="InterPro" id="IPR001867">
    <property type="entry name" value="OmpR/PhoB-type_DNA-bd"/>
</dbReference>
<dbReference type="PANTHER" id="PTHR48111:SF1">
    <property type="entry name" value="TWO-COMPONENT RESPONSE REGULATOR ORR33"/>
    <property type="match status" value="1"/>
</dbReference>
<dbReference type="Proteomes" id="UP000784880">
    <property type="component" value="Unassembled WGS sequence"/>
</dbReference>
<keyword evidence="5" id="KW-0804">Transcription</keyword>
<evidence type="ECO:0000256" key="5">
    <source>
        <dbReference type="ARBA" id="ARBA00023163"/>
    </source>
</evidence>
<accession>A0ABS6JIY5</accession>
<evidence type="ECO:0000256" key="6">
    <source>
        <dbReference type="PROSITE-ProRule" id="PRU00169"/>
    </source>
</evidence>
<keyword evidence="3" id="KW-0805">Transcription regulation</keyword>
<reference evidence="10 11" key="1">
    <citation type="submission" date="2021-06" db="EMBL/GenBank/DDBJ databases">
        <title>Bacillus sp. RD4P76, an endophyte from a halophyte.</title>
        <authorList>
            <person name="Sun J.-Q."/>
        </authorList>
    </citation>
    <scope>NUCLEOTIDE SEQUENCE [LARGE SCALE GENOMIC DNA]</scope>
    <source>
        <strain evidence="10 11">CGMCC 1.15917</strain>
    </source>
</reference>
<evidence type="ECO:0000259" key="8">
    <source>
        <dbReference type="PROSITE" id="PS50110"/>
    </source>
</evidence>
<dbReference type="EMBL" id="JAHQCS010000111">
    <property type="protein sequence ID" value="MBU9712807.1"/>
    <property type="molecule type" value="Genomic_DNA"/>
</dbReference>
<feature type="domain" description="Response regulatory" evidence="8">
    <location>
        <begin position="5"/>
        <end position="118"/>
    </location>
</feature>
<feature type="domain" description="OmpR/PhoB-type" evidence="9">
    <location>
        <begin position="133"/>
        <end position="230"/>
    </location>
</feature>
<feature type="modified residue" description="4-aspartylphosphate" evidence="6">
    <location>
        <position position="54"/>
    </location>
</feature>
<proteinExistence type="predicted"/>
<dbReference type="PROSITE" id="PS51755">
    <property type="entry name" value="OMPR_PHOB"/>
    <property type="match status" value="1"/>
</dbReference>
<dbReference type="Pfam" id="PF00072">
    <property type="entry name" value="Response_reg"/>
    <property type="match status" value="1"/>
</dbReference>
<evidence type="ECO:0000313" key="10">
    <source>
        <dbReference type="EMBL" id="MBU9712807.1"/>
    </source>
</evidence>
<name>A0ABS6JIY5_9BACI</name>
<keyword evidence="2" id="KW-0902">Two-component regulatory system</keyword>
<evidence type="ECO:0000256" key="7">
    <source>
        <dbReference type="PROSITE-ProRule" id="PRU01091"/>
    </source>
</evidence>
<keyword evidence="4 7" id="KW-0238">DNA-binding</keyword>
<protein>
    <submittedName>
        <fullName evidence="10">Response regulator transcription factor</fullName>
    </submittedName>
</protein>
<dbReference type="PANTHER" id="PTHR48111">
    <property type="entry name" value="REGULATOR OF RPOS"/>
    <property type="match status" value="1"/>
</dbReference>
<evidence type="ECO:0000256" key="2">
    <source>
        <dbReference type="ARBA" id="ARBA00023012"/>
    </source>
</evidence>
<evidence type="ECO:0000256" key="4">
    <source>
        <dbReference type="ARBA" id="ARBA00023125"/>
    </source>
</evidence>
<gene>
    <name evidence="10" type="ORF">KS419_13835</name>
</gene>
<dbReference type="CDD" id="cd00383">
    <property type="entry name" value="trans_reg_C"/>
    <property type="match status" value="1"/>
</dbReference>
<organism evidence="10 11">
    <name type="scientific">Evansella tamaricis</name>
    <dbReference type="NCBI Taxonomy" id="2069301"/>
    <lineage>
        <taxon>Bacteria</taxon>
        <taxon>Bacillati</taxon>
        <taxon>Bacillota</taxon>
        <taxon>Bacilli</taxon>
        <taxon>Bacillales</taxon>
        <taxon>Bacillaceae</taxon>
        <taxon>Evansella</taxon>
    </lineage>
</organism>
<evidence type="ECO:0000256" key="3">
    <source>
        <dbReference type="ARBA" id="ARBA00023015"/>
    </source>
</evidence>
<dbReference type="RefSeq" id="WP_217066984.1">
    <property type="nucleotide sequence ID" value="NZ_JAHQCS010000111.1"/>
</dbReference>
<evidence type="ECO:0000259" key="9">
    <source>
        <dbReference type="PROSITE" id="PS51755"/>
    </source>
</evidence>
<dbReference type="CDD" id="cd17574">
    <property type="entry name" value="REC_OmpR"/>
    <property type="match status" value="1"/>
</dbReference>
<feature type="DNA-binding region" description="OmpR/PhoB-type" evidence="7">
    <location>
        <begin position="133"/>
        <end position="230"/>
    </location>
</feature>
<keyword evidence="1 6" id="KW-0597">Phosphoprotein</keyword>
<sequence length="234" mass="27432">MKQLKVLIADDDPNVCEILSLYLKENQHDVVEANNGQQAISLFDSENPDIILLDIMMPDMDGFEVCKEIRKKSTIPIIMLTAKDEEFDRILGLEIGADDYVTKPFSPREVMARMKAIFRRLPTMENTSSEENQEDYNFKSFSISVKKREVLVNKTRLFFRPKEFDLLLYLIRHSNAVLTRDQLLEKVWGFDFIGEVRTVDVHIKRIRDEFAKHNIHCIHTVWGVGYQFLMKEEE</sequence>
<comment type="caution">
    <text evidence="10">The sequence shown here is derived from an EMBL/GenBank/DDBJ whole genome shotgun (WGS) entry which is preliminary data.</text>
</comment>
<keyword evidence="11" id="KW-1185">Reference proteome</keyword>
<evidence type="ECO:0000313" key="11">
    <source>
        <dbReference type="Proteomes" id="UP000784880"/>
    </source>
</evidence>